<dbReference type="Pfam" id="PF08241">
    <property type="entry name" value="Methyltransf_11"/>
    <property type="match status" value="1"/>
</dbReference>
<dbReference type="InterPro" id="IPR013216">
    <property type="entry name" value="Methyltransf_11"/>
</dbReference>
<dbReference type="SUPFAM" id="SSF53335">
    <property type="entry name" value="S-adenosyl-L-methionine-dependent methyltransferases"/>
    <property type="match status" value="1"/>
</dbReference>
<sequence length="254" mass="28310">MTQNIYDNEEFFEGYSRLGRSVEGLDGAAEWPALRALLPDLRGRRVLDLGCGFGWFCRWARQNGAAHVLGIDVSERMLARARTATQDVAITYARADMEHLELPTGSFDLVYSSLALHYIERLDALMSAAHRSLVPGGSLVFSVEHPIFTAPTHPNWVLDAAGRKTWPIDCYLNEGPRSTDWLAKGVIKQHRTIATYMNMLLRTGFAISHVEEWGPTDAQIASRPNLADERHRPPFLLVAARRQDVALGGVADLD</sequence>
<dbReference type="CDD" id="cd02440">
    <property type="entry name" value="AdoMet_MTases"/>
    <property type="match status" value="1"/>
</dbReference>
<name>A0AA42CHX4_9PROT</name>
<dbReference type="PANTHER" id="PTHR43464">
    <property type="entry name" value="METHYLTRANSFERASE"/>
    <property type="match status" value="1"/>
</dbReference>
<evidence type="ECO:0000256" key="3">
    <source>
        <dbReference type="ARBA" id="ARBA00022691"/>
    </source>
</evidence>
<dbReference type="PANTHER" id="PTHR43464:SF19">
    <property type="entry name" value="UBIQUINONE BIOSYNTHESIS O-METHYLTRANSFERASE, MITOCHONDRIAL"/>
    <property type="match status" value="1"/>
</dbReference>
<evidence type="ECO:0000256" key="2">
    <source>
        <dbReference type="ARBA" id="ARBA00022679"/>
    </source>
</evidence>
<protein>
    <submittedName>
        <fullName evidence="5">Methyltransferase domain-containing protein</fullName>
    </submittedName>
</protein>
<feature type="domain" description="Methyltransferase type 11" evidence="4">
    <location>
        <begin position="47"/>
        <end position="141"/>
    </location>
</feature>
<keyword evidence="6" id="KW-1185">Reference proteome</keyword>
<reference evidence="5" key="2">
    <citation type="submission" date="2022-10" db="EMBL/GenBank/DDBJ databases">
        <authorList>
            <person name="Trinh H.N."/>
        </authorList>
    </citation>
    <scope>NUCLEOTIDE SEQUENCE</scope>
    <source>
        <strain evidence="5">RN2-1</strain>
    </source>
</reference>
<evidence type="ECO:0000259" key="4">
    <source>
        <dbReference type="Pfam" id="PF08241"/>
    </source>
</evidence>
<evidence type="ECO:0000256" key="1">
    <source>
        <dbReference type="ARBA" id="ARBA00022603"/>
    </source>
</evidence>
<dbReference type="EMBL" id="JAPDNT010000008">
    <property type="protein sequence ID" value="MCW3475325.1"/>
    <property type="molecule type" value="Genomic_DNA"/>
</dbReference>
<dbReference type="Gene3D" id="3.40.50.150">
    <property type="entry name" value="Vaccinia Virus protein VP39"/>
    <property type="match status" value="1"/>
</dbReference>
<dbReference type="GO" id="GO:0008757">
    <property type="term" value="F:S-adenosylmethionine-dependent methyltransferase activity"/>
    <property type="evidence" value="ECO:0007669"/>
    <property type="project" value="InterPro"/>
</dbReference>
<keyword evidence="2" id="KW-0808">Transferase</keyword>
<gene>
    <name evidence="5" type="ORF">OL599_12150</name>
</gene>
<accession>A0AA42CHX4</accession>
<dbReference type="RefSeq" id="WP_264714039.1">
    <property type="nucleotide sequence ID" value="NZ_JAPDNT010000008.1"/>
</dbReference>
<dbReference type="InterPro" id="IPR029063">
    <property type="entry name" value="SAM-dependent_MTases_sf"/>
</dbReference>
<dbReference type="Proteomes" id="UP001165679">
    <property type="component" value="Unassembled WGS sequence"/>
</dbReference>
<proteinExistence type="predicted"/>
<keyword evidence="3" id="KW-0949">S-adenosyl-L-methionine</keyword>
<evidence type="ECO:0000313" key="5">
    <source>
        <dbReference type="EMBL" id="MCW3475325.1"/>
    </source>
</evidence>
<evidence type="ECO:0000313" key="6">
    <source>
        <dbReference type="Proteomes" id="UP001165679"/>
    </source>
</evidence>
<reference evidence="5" key="1">
    <citation type="submission" date="2022-09" db="EMBL/GenBank/DDBJ databases">
        <title>Rhodovastum sp. nov. RN2-1 isolated from soil in Seongnam, South Korea.</title>
        <authorList>
            <person name="Le N.T."/>
        </authorList>
    </citation>
    <scope>NUCLEOTIDE SEQUENCE</scope>
    <source>
        <strain evidence="5">RN2-1</strain>
    </source>
</reference>
<comment type="caution">
    <text evidence="5">The sequence shown here is derived from an EMBL/GenBank/DDBJ whole genome shotgun (WGS) entry which is preliminary data.</text>
</comment>
<dbReference type="GO" id="GO:0032259">
    <property type="term" value="P:methylation"/>
    <property type="evidence" value="ECO:0007669"/>
    <property type="project" value="UniProtKB-KW"/>
</dbReference>
<organism evidence="5 6">
    <name type="scientific">Limobrevibacterium gyesilva</name>
    <dbReference type="NCBI Taxonomy" id="2991712"/>
    <lineage>
        <taxon>Bacteria</taxon>
        <taxon>Pseudomonadati</taxon>
        <taxon>Pseudomonadota</taxon>
        <taxon>Alphaproteobacteria</taxon>
        <taxon>Acetobacterales</taxon>
        <taxon>Acetobacteraceae</taxon>
        <taxon>Limobrevibacterium</taxon>
    </lineage>
</organism>
<keyword evidence="1 5" id="KW-0489">Methyltransferase</keyword>
<dbReference type="AlphaFoldDB" id="A0AA42CHX4"/>